<dbReference type="EMBL" id="JAFBCV010000010">
    <property type="protein sequence ID" value="MBM7839794.1"/>
    <property type="molecule type" value="Genomic_DNA"/>
</dbReference>
<dbReference type="RefSeq" id="WP_367617811.1">
    <property type="nucleotide sequence ID" value="NZ_JAFBCV010000010.1"/>
</dbReference>
<sequence length="214" mass="23297">MAAVHALIQAGMLKKTAFFVETNVGVLPLSTAGGRVRLNQAPPAFKPFHGSKTALAQSIGLSIADLDPLYPIVYGYTGVWTLLIPIKMLTSFSQMKPYTKDFPDILHERPNASLHPFCFETRDADALMHARHFSSPGSGIVEDPVTGTASGVMGAYYKQFINRDLALPATLLIEQGHELDKDGRIYVYLEQIDAELSVSISGEAVHVGEILIDL</sequence>
<evidence type="ECO:0000313" key="1">
    <source>
        <dbReference type="EMBL" id="MBM7839794.1"/>
    </source>
</evidence>
<organism evidence="1 2">
    <name type="scientific">Shouchella xiaoxiensis</name>
    <dbReference type="NCBI Taxonomy" id="766895"/>
    <lineage>
        <taxon>Bacteria</taxon>
        <taxon>Bacillati</taxon>
        <taxon>Bacillota</taxon>
        <taxon>Bacilli</taxon>
        <taxon>Bacillales</taxon>
        <taxon>Bacillaceae</taxon>
        <taxon>Shouchella</taxon>
    </lineage>
</organism>
<gene>
    <name evidence="1" type="ORF">JOC54_003074</name>
</gene>
<proteinExistence type="predicted"/>
<dbReference type="NCBIfam" id="TIGR00654">
    <property type="entry name" value="PhzF_family"/>
    <property type="match status" value="1"/>
</dbReference>
<evidence type="ECO:0000313" key="2">
    <source>
        <dbReference type="Proteomes" id="UP001179280"/>
    </source>
</evidence>
<reference evidence="1" key="1">
    <citation type="submission" date="2021-01" db="EMBL/GenBank/DDBJ databases">
        <title>Genomic Encyclopedia of Type Strains, Phase IV (KMG-IV): sequencing the most valuable type-strain genomes for metagenomic binning, comparative biology and taxonomic classification.</title>
        <authorList>
            <person name="Goeker M."/>
        </authorList>
    </citation>
    <scope>NUCLEOTIDE SEQUENCE</scope>
    <source>
        <strain evidence="1">DSM 21943</strain>
    </source>
</reference>
<protein>
    <submittedName>
        <fullName evidence="1">PhzF family phenazine biosynthesis protein</fullName>
    </submittedName>
</protein>
<comment type="caution">
    <text evidence="1">The sequence shown here is derived from an EMBL/GenBank/DDBJ whole genome shotgun (WGS) entry which is preliminary data.</text>
</comment>
<dbReference type="InterPro" id="IPR003719">
    <property type="entry name" value="Phenazine_PhzF-like"/>
</dbReference>
<dbReference type="Pfam" id="PF02567">
    <property type="entry name" value="PhzC-PhzF"/>
    <property type="match status" value="1"/>
</dbReference>
<dbReference type="Gene3D" id="3.10.310.10">
    <property type="entry name" value="Diaminopimelate Epimerase, Chain A, domain 1"/>
    <property type="match status" value="1"/>
</dbReference>
<accession>A0ABS2SW79</accession>
<name>A0ABS2SW79_9BACI</name>
<dbReference type="SUPFAM" id="SSF54506">
    <property type="entry name" value="Diaminopimelate epimerase-like"/>
    <property type="match status" value="1"/>
</dbReference>
<dbReference type="Proteomes" id="UP001179280">
    <property type="component" value="Unassembled WGS sequence"/>
</dbReference>
<keyword evidence="2" id="KW-1185">Reference proteome</keyword>